<feature type="region of interest" description="Disordered" evidence="8">
    <location>
        <begin position="1"/>
        <end position="129"/>
    </location>
</feature>
<feature type="compositionally biased region" description="Low complexity" evidence="8">
    <location>
        <begin position="89"/>
        <end position="106"/>
    </location>
</feature>
<proteinExistence type="inferred from homology"/>
<comment type="similarity">
    <text evidence="2">Belongs to the VPS54 family.</text>
</comment>
<evidence type="ECO:0000256" key="1">
    <source>
        <dbReference type="ARBA" id="ARBA00004601"/>
    </source>
</evidence>
<feature type="compositionally biased region" description="Low complexity" evidence="8">
    <location>
        <begin position="65"/>
        <end position="76"/>
    </location>
</feature>
<evidence type="ECO:0000256" key="2">
    <source>
        <dbReference type="ARBA" id="ARBA00009150"/>
    </source>
</evidence>
<evidence type="ECO:0000256" key="3">
    <source>
        <dbReference type="ARBA" id="ARBA00017665"/>
    </source>
</evidence>
<evidence type="ECO:0000256" key="4">
    <source>
        <dbReference type="ARBA" id="ARBA00022448"/>
    </source>
</evidence>
<feature type="compositionally biased region" description="Basic and acidic residues" evidence="8">
    <location>
        <begin position="545"/>
        <end position="567"/>
    </location>
</feature>
<dbReference type="InterPro" id="IPR012501">
    <property type="entry name" value="Vps54_C"/>
</dbReference>
<feature type="region of interest" description="Disordered" evidence="8">
    <location>
        <begin position="198"/>
        <end position="259"/>
    </location>
</feature>
<dbReference type="InterPro" id="IPR019515">
    <property type="entry name" value="VPS54_N"/>
</dbReference>
<name>A0ABR3ASM5_PHYBL</name>
<keyword evidence="4" id="KW-0813">Transport</keyword>
<dbReference type="PANTHER" id="PTHR12965:SF0">
    <property type="entry name" value="VACUOLAR PROTEIN SORTING-ASSOCIATED PROTEIN 54"/>
    <property type="match status" value="1"/>
</dbReference>
<comment type="caution">
    <text evidence="11">The sequence shown here is derived from an EMBL/GenBank/DDBJ whole genome shotgun (WGS) entry which is preliminary data.</text>
</comment>
<feature type="domain" description="Vacuolar protein sorting-associated protein 54 C-terminal" evidence="9">
    <location>
        <begin position="851"/>
        <end position="982"/>
    </location>
</feature>
<evidence type="ECO:0000313" key="11">
    <source>
        <dbReference type="EMBL" id="KAL0081713.1"/>
    </source>
</evidence>
<gene>
    <name evidence="11" type="ORF">J3Q64DRAFT_1701009</name>
</gene>
<feature type="compositionally biased region" description="Basic and acidic residues" evidence="8">
    <location>
        <begin position="1"/>
        <end position="13"/>
    </location>
</feature>
<dbReference type="Proteomes" id="UP001448207">
    <property type="component" value="Unassembled WGS sequence"/>
</dbReference>
<evidence type="ECO:0000256" key="6">
    <source>
        <dbReference type="ARBA" id="ARBA00023034"/>
    </source>
</evidence>
<organism evidence="11 12">
    <name type="scientific">Phycomyces blakesleeanus</name>
    <dbReference type="NCBI Taxonomy" id="4837"/>
    <lineage>
        <taxon>Eukaryota</taxon>
        <taxon>Fungi</taxon>
        <taxon>Fungi incertae sedis</taxon>
        <taxon>Mucoromycota</taxon>
        <taxon>Mucoromycotina</taxon>
        <taxon>Mucoromycetes</taxon>
        <taxon>Mucorales</taxon>
        <taxon>Phycomycetaceae</taxon>
        <taxon>Phycomyces</taxon>
    </lineage>
</organism>
<keyword evidence="7" id="KW-0175">Coiled coil</keyword>
<feature type="compositionally biased region" description="Basic and acidic residues" evidence="8">
    <location>
        <begin position="51"/>
        <end position="62"/>
    </location>
</feature>
<keyword evidence="6" id="KW-0333">Golgi apparatus</keyword>
<keyword evidence="5" id="KW-0653">Protein transport</keyword>
<keyword evidence="12" id="KW-1185">Reference proteome</keyword>
<dbReference type="PANTHER" id="PTHR12965">
    <property type="entry name" value="VACUOLAR PROTEIN SORTING 54"/>
    <property type="match status" value="1"/>
</dbReference>
<dbReference type="InterPro" id="IPR039745">
    <property type="entry name" value="Vps54"/>
</dbReference>
<evidence type="ECO:0000313" key="12">
    <source>
        <dbReference type="Proteomes" id="UP001448207"/>
    </source>
</evidence>
<dbReference type="Gene3D" id="6.10.250.860">
    <property type="match status" value="1"/>
</dbReference>
<dbReference type="EMBL" id="JBCLYO010000017">
    <property type="protein sequence ID" value="KAL0081713.1"/>
    <property type="molecule type" value="Genomic_DNA"/>
</dbReference>
<evidence type="ECO:0000256" key="8">
    <source>
        <dbReference type="SAM" id="MobiDB-lite"/>
    </source>
</evidence>
<feature type="compositionally biased region" description="Polar residues" evidence="8">
    <location>
        <begin position="77"/>
        <end position="87"/>
    </location>
</feature>
<feature type="compositionally biased region" description="Basic residues" evidence="8">
    <location>
        <begin position="107"/>
        <end position="120"/>
    </location>
</feature>
<sequence length="1101" mass="124476">MRPQDRPSIDQDNRGQSSRHLGPPTVKLASLATSPPNTSPLASSPSLRYPLGRDRPFQREDTYGSSAAPSIRSASSFNRPVTNYRISQNHHQNNNNNNNNNNSNNNHHNHNHHHARHHSNHSNYSTMSETSLPWTTRDIGFNAISGVLNDPAKRTQSSAKPGKSDVPSVEHAAIPRIKASDFKTYLDHIRPVFERYSHHHLSNPNKPDEDEEELMATRSRTIGSPPNASPYGSVLDPSSQENLAHNRRSSRNPYSLPSSGIMSSDSLALALELEDSRTLAREMPMLENVPAIFFQPDFCLENPRTFDAVCEGADIIGNSGPNPPVSTNSILQEKLSYYLDTVEVHLIREIENRSSSFFEALSNLQALHQQTVDCVAQIHTIRQKMKDIHSTVCLDGLKVIQLQIRRRNLETLENTVLRVKEIRSAQPMIQILLGQGDYFGALDLMDETRAALQGKNQTDRDVDLKAVRALVNFSTQLDEMEKAVGFMMQHDFMSALMSNLHNSNNGNDDDDEEKEEEDEEDEYDDDDKSSKNEKKKKKKNNVYNNKKEAIRAMELSLDKPAHEKNGNEDDEEVGGGKKEKEYHVDLDKEKVLWDQLVPSTKGLLRTNMLASTLQAYHDQLLVEIKDCVRKYHPVVSSEDSPDQSTSLAKHLKAMPFDAFFQMLVSLFARLLYSIQRATVYEQVITRLVDTFLVDSDPSEKQSRTQAVKKELIESVHEAADLAHVRCGKMIGFRSDQNALLNPTDFYRLSNVLRNFIQQSERFCGRSCFGLRGIVLTQQKAFIDHFHMERVKQEAQLIENEQWMASEVPPDFQRIVDRVCEGRIGSFASPDGGDKTANETGERTKFLVVHGESYFVVGCSLLIIKMFEDYLRCVVNLEGMTTDIMQKLVELLKLFNSRVCQVILGAGAMRSAGLKNISAKHLALASQSVGLMIGLIPSLRDCIGKHMPAKHGVLLSEFDRIVRDYKDHQSEIHSKLVAIMNERFSVHVKAMQNVQWDEQETTGKAANQYMETLVKETMTLHKVLSKYLPHHDLQFIMSQVFTSFTTQLSDQISRLEIRTEKGKERLAKDVNFFTQRLSSLQNIDPPSSVVIETVDELALTTS</sequence>
<comment type="subcellular location">
    <subcellularLocation>
        <location evidence="1">Golgi apparatus</location>
        <location evidence="1">trans-Golgi network</location>
    </subcellularLocation>
</comment>
<dbReference type="Pfam" id="PF07928">
    <property type="entry name" value="Vps54"/>
    <property type="match status" value="1"/>
</dbReference>
<feature type="compositionally biased region" description="Acidic residues" evidence="8">
    <location>
        <begin position="507"/>
        <end position="527"/>
    </location>
</feature>
<protein>
    <recommendedName>
        <fullName evidence="3">Vacuolar protein sorting-associated protein 54</fullName>
    </recommendedName>
</protein>
<evidence type="ECO:0000256" key="5">
    <source>
        <dbReference type="ARBA" id="ARBA00022927"/>
    </source>
</evidence>
<dbReference type="Pfam" id="PF10475">
    <property type="entry name" value="Vps54_N"/>
    <property type="match status" value="1"/>
</dbReference>
<feature type="domain" description="Vacuolar protein sorting-associated protein 54 N-terminal" evidence="10">
    <location>
        <begin position="332"/>
        <end position="454"/>
    </location>
</feature>
<accession>A0ABR3ASM5</accession>
<dbReference type="Gene3D" id="1.20.1280.130">
    <property type="match status" value="1"/>
</dbReference>
<evidence type="ECO:0000259" key="9">
    <source>
        <dbReference type="Pfam" id="PF07928"/>
    </source>
</evidence>
<feature type="compositionally biased region" description="Polar residues" evidence="8">
    <location>
        <begin position="31"/>
        <end position="46"/>
    </location>
</feature>
<evidence type="ECO:0000259" key="10">
    <source>
        <dbReference type="Pfam" id="PF10475"/>
    </source>
</evidence>
<feature type="region of interest" description="Disordered" evidence="8">
    <location>
        <begin position="150"/>
        <end position="172"/>
    </location>
</feature>
<feature type="region of interest" description="Disordered" evidence="8">
    <location>
        <begin position="498"/>
        <end position="578"/>
    </location>
</feature>
<reference evidence="11 12" key="1">
    <citation type="submission" date="2024-04" db="EMBL/GenBank/DDBJ databases">
        <title>Symmetric and asymmetric DNA N6-adenine methylation regulates different biological responses in Mucorales.</title>
        <authorList>
            <consortium name="Lawrence Berkeley National Laboratory"/>
            <person name="Lax C."/>
            <person name="Mondo S.J."/>
            <person name="Osorio-Concepcion M."/>
            <person name="Muszewska A."/>
            <person name="Corrochano-Luque M."/>
            <person name="Gutierrez G."/>
            <person name="Riley R."/>
            <person name="Lipzen A."/>
            <person name="Guo J."/>
            <person name="Hundley H."/>
            <person name="Amirebrahimi M."/>
            <person name="Ng V."/>
            <person name="Lorenzo-Gutierrez D."/>
            <person name="Binder U."/>
            <person name="Yang J."/>
            <person name="Song Y."/>
            <person name="Canovas D."/>
            <person name="Navarro E."/>
            <person name="Freitag M."/>
            <person name="Gabaldon T."/>
            <person name="Grigoriev I.V."/>
            <person name="Corrochano L.M."/>
            <person name="Nicolas F.E."/>
            <person name="Garre V."/>
        </authorList>
    </citation>
    <scope>NUCLEOTIDE SEQUENCE [LARGE SCALE GENOMIC DNA]</scope>
    <source>
        <strain evidence="11 12">L51</strain>
    </source>
</reference>
<evidence type="ECO:0000256" key="7">
    <source>
        <dbReference type="ARBA" id="ARBA00023054"/>
    </source>
</evidence>